<protein>
    <submittedName>
        <fullName evidence="2">Uncharacterized protein</fullName>
    </submittedName>
</protein>
<feature type="transmembrane region" description="Helical" evidence="1">
    <location>
        <begin position="45"/>
        <end position="66"/>
    </location>
</feature>
<comment type="caution">
    <text evidence="2">The sequence shown here is derived from an EMBL/GenBank/DDBJ whole genome shotgun (WGS) entry which is preliminary data.</text>
</comment>
<evidence type="ECO:0000256" key="1">
    <source>
        <dbReference type="SAM" id="Phobius"/>
    </source>
</evidence>
<keyword evidence="1" id="KW-1133">Transmembrane helix</keyword>
<reference evidence="2 3" key="1">
    <citation type="submission" date="2018-03" db="EMBL/GenBank/DDBJ databases">
        <title>Aeromonas veronii whole genome sequencing and analysis.</title>
        <authorList>
            <person name="Xie H."/>
            <person name="Liu T."/>
            <person name="Wang K."/>
        </authorList>
    </citation>
    <scope>NUCLEOTIDE SEQUENCE [LARGE SCALE GENOMIC DNA]</scope>
    <source>
        <strain evidence="2 3">XH.VA.1</strain>
    </source>
</reference>
<keyword evidence="1" id="KW-0812">Transmembrane</keyword>
<gene>
    <name evidence="2" type="ORF">DAA48_15975</name>
</gene>
<evidence type="ECO:0000313" key="3">
    <source>
        <dbReference type="Proteomes" id="UP000241986"/>
    </source>
</evidence>
<dbReference type="EMBL" id="PZKL01000037">
    <property type="protein sequence ID" value="PTH80061.1"/>
    <property type="molecule type" value="Genomic_DNA"/>
</dbReference>
<proteinExistence type="predicted"/>
<sequence>MRSQQDIIDRAEEIKKLVTEEFKPFSGKTSLFFEKLGNTIQNKMAIFASGLAVLIPTTASMLYGTAQTAENLMYNKIPNITMNNGLGDSIFNYDQTVGLVSAAGALMVAHFALPPIAKAISKIATHFELKQYFAENEAATNKFVGLMEKIGDGRSKEDLHLIAQHGRHGIVEGIKNSRLAEDPSVREKINNILEEKVFEAYRTSVDKIYKKPDESSLSR</sequence>
<dbReference type="Proteomes" id="UP000241986">
    <property type="component" value="Unassembled WGS sequence"/>
</dbReference>
<evidence type="ECO:0000313" key="2">
    <source>
        <dbReference type="EMBL" id="PTH80061.1"/>
    </source>
</evidence>
<accession>A0A2T4MZQ7</accession>
<name>A0A2T4MZQ7_AERVE</name>
<dbReference type="RefSeq" id="WP_107683944.1">
    <property type="nucleotide sequence ID" value="NZ_PZKL01000037.1"/>
</dbReference>
<organism evidence="2 3">
    <name type="scientific">Aeromonas veronii</name>
    <dbReference type="NCBI Taxonomy" id="654"/>
    <lineage>
        <taxon>Bacteria</taxon>
        <taxon>Pseudomonadati</taxon>
        <taxon>Pseudomonadota</taxon>
        <taxon>Gammaproteobacteria</taxon>
        <taxon>Aeromonadales</taxon>
        <taxon>Aeromonadaceae</taxon>
        <taxon>Aeromonas</taxon>
    </lineage>
</organism>
<keyword evidence="1" id="KW-0472">Membrane</keyword>
<feature type="transmembrane region" description="Helical" evidence="1">
    <location>
        <begin position="96"/>
        <end position="113"/>
    </location>
</feature>
<dbReference type="AlphaFoldDB" id="A0A2T4MZQ7"/>